<reference evidence="4 5" key="1">
    <citation type="journal article" date="1999" name="Virology">
        <title>Nucleotide sequence and characterization of human papillomavirus type 83, a novel genital papillomavirus.</title>
        <authorList>
            <person name="Brown D.R."/>
            <person name="McClowry T.L."/>
            <person name="Woods K."/>
            <person name="Fife K.H."/>
        </authorList>
    </citation>
    <scope>NUCLEOTIDE SEQUENCE [LARGE SCALE GENOMIC DNA]</scope>
</reference>
<feature type="compositionally biased region" description="Polar residues" evidence="3">
    <location>
        <begin position="82"/>
        <end position="113"/>
    </location>
</feature>
<dbReference type="Pfam" id="PF02711">
    <property type="entry name" value="Pap_E4"/>
    <property type="match status" value="1"/>
</dbReference>
<evidence type="ECO:0000256" key="1">
    <source>
        <dbReference type="ARBA" id="ARBA00009551"/>
    </source>
</evidence>
<dbReference type="InterPro" id="IPR003861">
    <property type="entry name" value="Papilloma_E4"/>
</dbReference>
<evidence type="ECO:0000313" key="5">
    <source>
        <dbReference type="Proteomes" id="UP000172383"/>
    </source>
</evidence>
<evidence type="ECO:0000313" key="4">
    <source>
        <dbReference type="EMBL" id="AAD38972.1"/>
    </source>
</evidence>
<gene>
    <name evidence="4" type="primary">E4</name>
</gene>
<evidence type="ECO:0000256" key="2">
    <source>
        <dbReference type="ARBA" id="ARBA00022518"/>
    </source>
</evidence>
<comment type="similarity">
    <text evidence="1">Belongs to the papillomaviridae E4 protein family.</text>
</comment>
<keyword evidence="2" id="KW-0244">Early protein</keyword>
<accession>Q9WNM6</accession>
<protein>
    <submittedName>
        <fullName evidence="4">E4</fullName>
    </submittedName>
</protein>
<dbReference type="Proteomes" id="UP000172383">
    <property type="component" value="Genome"/>
</dbReference>
<dbReference type="EMBL" id="AF151983">
    <property type="protein sequence ID" value="AAD38972.1"/>
    <property type="molecule type" value="Genomic_DNA"/>
</dbReference>
<proteinExistence type="inferred from homology"/>
<feature type="compositionally biased region" description="Low complexity" evidence="3">
    <location>
        <begin position="71"/>
        <end position="81"/>
    </location>
</feature>
<feature type="region of interest" description="Disordered" evidence="3">
    <location>
        <begin position="40"/>
        <end position="113"/>
    </location>
</feature>
<sequence>MGRKTCGRCMWATMLFTNHATLYLAPRTPCGKYPLLQLVPGYHTPQTPPPAPRCWAPPRAPPKCRRRLSSDSDSSGTDSSSPTQPRQSTKSTWTVVPTDTAVTVSAQTPQGTQ</sequence>
<organism evidence="4 5">
    <name type="scientific">human papillomavirus 83</name>
    <dbReference type="NCBI Taxonomy" id="333772"/>
    <lineage>
        <taxon>Viruses</taxon>
        <taxon>Monodnaviria</taxon>
        <taxon>Shotokuvirae</taxon>
        <taxon>Cossaviricota</taxon>
        <taxon>Papovaviricetes</taxon>
        <taxon>Zurhausenvirales</taxon>
        <taxon>Papillomaviridae</taxon>
        <taxon>Firstpapillomavirinae</taxon>
        <taxon>Alphapapillomavirus</taxon>
        <taxon>Alphapapillomavirus 3</taxon>
    </lineage>
</organism>
<evidence type="ECO:0000256" key="3">
    <source>
        <dbReference type="SAM" id="MobiDB-lite"/>
    </source>
</evidence>
<name>Q9WNM6_9PAPI</name>